<evidence type="ECO:0000313" key="10">
    <source>
        <dbReference type="EMBL" id="KAF2598726.1"/>
    </source>
</evidence>
<dbReference type="InterPro" id="IPR036396">
    <property type="entry name" value="Cyt_P450_sf"/>
</dbReference>
<comment type="caution">
    <text evidence="10">The sequence shown here is derived from an EMBL/GenBank/DDBJ whole genome shotgun (WGS) entry which is preliminary data.</text>
</comment>
<dbReference type="GO" id="GO:0010268">
    <property type="term" value="P:brassinosteroid homeostasis"/>
    <property type="evidence" value="ECO:0007669"/>
    <property type="project" value="TreeGrafter"/>
</dbReference>
<accession>A0A8S9KZU1</accession>
<evidence type="ECO:0008006" key="12">
    <source>
        <dbReference type="Google" id="ProtNLM"/>
    </source>
</evidence>
<dbReference type="Proteomes" id="UP000712281">
    <property type="component" value="Unassembled WGS sequence"/>
</dbReference>
<dbReference type="GO" id="GO:0016020">
    <property type="term" value="C:membrane"/>
    <property type="evidence" value="ECO:0007669"/>
    <property type="project" value="UniProtKB-SubCell"/>
</dbReference>
<evidence type="ECO:0000256" key="6">
    <source>
        <dbReference type="ARBA" id="ARBA00022989"/>
    </source>
</evidence>
<organism evidence="10 11">
    <name type="scientific">Brassica cretica</name>
    <name type="common">Mustard</name>
    <dbReference type="NCBI Taxonomy" id="69181"/>
    <lineage>
        <taxon>Eukaryota</taxon>
        <taxon>Viridiplantae</taxon>
        <taxon>Streptophyta</taxon>
        <taxon>Embryophyta</taxon>
        <taxon>Tracheophyta</taxon>
        <taxon>Spermatophyta</taxon>
        <taxon>Magnoliopsida</taxon>
        <taxon>eudicotyledons</taxon>
        <taxon>Gunneridae</taxon>
        <taxon>Pentapetalae</taxon>
        <taxon>rosids</taxon>
        <taxon>malvids</taxon>
        <taxon>Brassicales</taxon>
        <taxon>Brassicaceae</taxon>
        <taxon>Brassiceae</taxon>
        <taxon>Brassica</taxon>
    </lineage>
</organism>
<dbReference type="GO" id="GO:0020037">
    <property type="term" value="F:heme binding"/>
    <property type="evidence" value="ECO:0007669"/>
    <property type="project" value="InterPro"/>
</dbReference>
<evidence type="ECO:0000256" key="1">
    <source>
        <dbReference type="ARBA" id="ARBA00004167"/>
    </source>
</evidence>
<evidence type="ECO:0000256" key="5">
    <source>
        <dbReference type="ARBA" id="ARBA00022723"/>
    </source>
</evidence>
<keyword evidence="9" id="KW-0560">Oxidoreductase</keyword>
<sequence length="230" mass="26676">MKKGLREEDFLDVIMSNEDLNYEEKVSIVLDILLGGFETSATLLSLVVYFLAKSPNVLQKLKEEHESIRAKKGDEKLLNWEDYQKMDSPNVYRSHNSFSFFLFIKNVLVMSHCDVEILSRRYIEKLPMILNSKVFPIFTAVHLDPSLHENPYEFNPMRWTDKGKMNKKTTAFGGGVRVCPGGELGKLQIAFFLHHLVLSYRWKIKSDEMPIAHPYVEFKRGMLLEIDPTT</sequence>
<dbReference type="GO" id="GO:0016705">
    <property type="term" value="F:oxidoreductase activity, acting on paired donors, with incorporation or reduction of molecular oxygen"/>
    <property type="evidence" value="ECO:0007669"/>
    <property type="project" value="InterPro"/>
</dbReference>
<gene>
    <name evidence="10" type="ORF">F2Q68_00007324</name>
</gene>
<keyword evidence="7 8" id="KW-0408">Iron</keyword>
<dbReference type="InterPro" id="IPR001128">
    <property type="entry name" value="Cyt_P450"/>
</dbReference>
<name>A0A8S9KZU1_BRACR</name>
<feature type="binding site" description="axial binding residue" evidence="8">
    <location>
        <position position="179"/>
    </location>
    <ligand>
        <name>heme</name>
        <dbReference type="ChEBI" id="CHEBI:30413"/>
    </ligand>
    <ligandPart>
        <name>Fe</name>
        <dbReference type="ChEBI" id="CHEBI:18248"/>
    </ligandPart>
</feature>
<dbReference type="AlphaFoldDB" id="A0A8S9KZU1"/>
<dbReference type="Pfam" id="PF00067">
    <property type="entry name" value="p450"/>
    <property type="match status" value="2"/>
</dbReference>
<reference evidence="10" key="1">
    <citation type="submission" date="2019-12" db="EMBL/GenBank/DDBJ databases">
        <title>Genome sequencing and annotation of Brassica cretica.</title>
        <authorList>
            <person name="Studholme D.J."/>
            <person name="Sarris P.F."/>
        </authorList>
    </citation>
    <scope>NUCLEOTIDE SEQUENCE</scope>
    <source>
        <strain evidence="10">PFS-001/15</strain>
        <tissue evidence="10">Leaf</tissue>
    </source>
</reference>
<dbReference type="GO" id="GO:0016132">
    <property type="term" value="P:brassinosteroid biosynthetic process"/>
    <property type="evidence" value="ECO:0007669"/>
    <property type="project" value="TreeGrafter"/>
</dbReference>
<keyword evidence="9" id="KW-0503">Monooxygenase</keyword>
<evidence type="ECO:0000313" key="11">
    <source>
        <dbReference type="Proteomes" id="UP000712281"/>
    </source>
</evidence>
<keyword evidence="5 8" id="KW-0479">Metal-binding</keyword>
<dbReference type="InterPro" id="IPR002401">
    <property type="entry name" value="Cyt_P450_E_grp-I"/>
</dbReference>
<dbReference type="InterPro" id="IPR017972">
    <property type="entry name" value="Cyt_P450_CS"/>
</dbReference>
<protein>
    <recommendedName>
        <fullName evidence="12">Cytochrome P450</fullName>
    </recommendedName>
</protein>
<evidence type="ECO:0000256" key="2">
    <source>
        <dbReference type="ARBA" id="ARBA00010617"/>
    </source>
</evidence>
<proteinExistence type="inferred from homology"/>
<evidence type="ECO:0000256" key="7">
    <source>
        <dbReference type="ARBA" id="ARBA00023004"/>
    </source>
</evidence>
<keyword evidence="3 8" id="KW-0349">Heme</keyword>
<dbReference type="GO" id="GO:0004497">
    <property type="term" value="F:monooxygenase activity"/>
    <property type="evidence" value="ECO:0007669"/>
    <property type="project" value="UniProtKB-KW"/>
</dbReference>
<keyword evidence="4" id="KW-0812">Transmembrane</keyword>
<keyword evidence="6" id="KW-0472">Membrane</keyword>
<dbReference type="PRINTS" id="PR00463">
    <property type="entry name" value="EP450I"/>
</dbReference>
<evidence type="ECO:0000256" key="8">
    <source>
        <dbReference type="PIRSR" id="PIRSR602401-1"/>
    </source>
</evidence>
<comment type="similarity">
    <text evidence="2 9">Belongs to the cytochrome P450 family.</text>
</comment>
<dbReference type="GO" id="GO:0005506">
    <property type="term" value="F:iron ion binding"/>
    <property type="evidence" value="ECO:0007669"/>
    <property type="project" value="InterPro"/>
</dbReference>
<dbReference type="PANTHER" id="PTHR24286:SF159">
    <property type="entry name" value="CYTOCHROME P450, FAMILY 724, SUBFAMILY A, POLYPEPTIDE 1"/>
    <property type="match status" value="1"/>
</dbReference>
<evidence type="ECO:0000256" key="9">
    <source>
        <dbReference type="RuleBase" id="RU000461"/>
    </source>
</evidence>
<comment type="cofactor">
    <cofactor evidence="8">
        <name>heme</name>
        <dbReference type="ChEBI" id="CHEBI:30413"/>
    </cofactor>
</comment>
<evidence type="ECO:0000256" key="3">
    <source>
        <dbReference type="ARBA" id="ARBA00022617"/>
    </source>
</evidence>
<evidence type="ECO:0000256" key="4">
    <source>
        <dbReference type="ARBA" id="ARBA00022692"/>
    </source>
</evidence>
<dbReference type="Gene3D" id="1.10.630.10">
    <property type="entry name" value="Cytochrome P450"/>
    <property type="match status" value="2"/>
</dbReference>
<dbReference type="GO" id="GO:0016125">
    <property type="term" value="P:sterol metabolic process"/>
    <property type="evidence" value="ECO:0007669"/>
    <property type="project" value="TreeGrafter"/>
</dbReference>
<comment type="subcellular location">
    <subcellularLocation>
        <location evidence="1">Membrane</location>
        <topology evidence="1">Single-pass membrane protein</topology>
    </subcellularLocation>
</comment>
<dbReference type="EMBL" id="QGKW02000717">
    <property type="protein sequence ID" value="KAF2598726.1"/>
    <property type="molecule type" value="Genomic_DNA"/>
</dbReference>
<dbReference type="PROSITE" id="PS00086">
    <property type="entry name" value="CYTOCHROME_P450"/>
    <property type="match status" value="1"/>
</dbReference>
<keyword evidence="6" id="KW-1133">Transmembrane helix</keyword>
<dbReference type="PANTHER" id="PTHR24286">
    <property type="entry name" value="CYTOCHROME P450 26"/>
    <property type="match status" value="1"/>
</dbReference>
<dbReference type="SUPFAM" id="SSF48264">
    <property type="entry name" value="Cytochrome P450"/>
    <property type="match status" value="1"/>
</dbReference>